<accession>A0ABX0QB04</accession>
<sequence>MKQISLIISCIFISFQSYAQAPYIPAKNAIQLGTDFLGVDPANGLKYRLAIDYKRYMAQDRIALGLSVGFMNSQRETVLIPDLVSVGKNTRQRVTVDMTASYNLLHSVHHALRIGVGPSAWYSNDDLFVKIDPYPVPTGAPVFAYAQRNQTESWSIGGHGLLDYTYALALNTQVSLHAGAALVGPSGLAPLFGMRAGYRF</sequence>
<dbReference type="RefSeq" id="WP_166691085.1">
    <property type="nucleotide sequence ID" value="NZ_WAEL01000001.1"/>
</dbReference>
<feature type="chain" id="PRO_5047425560" description="Outer membrane protein beta-barrel domain-containing protein" evidence="1">
    <location>
        <begin position="20"/>
        <end position="200"/>
    </location>
</feature>
<dbReference type="EMBL" id="WAEL01000001">
    <property type="protein sequence ID" value="NID09476.1"/>
    <property type="molecule type" value="Genomic_DNA"/>
</dbReference>
<keyword evidence="1" id="KW-0732">Signal</keyword>
<evidence type="ECO:0008006" key="4">
    <source>
        <dbReference type="Google" id="ProtNLM"/>
    </source>
</evidence>
<reference evidence="2" key="1">
    <citation type="submission" date="2024-05" db="EMBL/GenBank/DDBJ databases">
        <authorList>
            <person name="Jung D.-H."/>
        </authorList>
    </citation>
    <scope>NUCLEOTIDE SEQUENCE</scope>
    <source>
        <strain evidence="2">JA-25</strain>
    </source>
</reference>
<dbReference type="Proteomes" id="UP000606008">
    <property type="component" value="Unassembled WGS sequence"/>
</dbReference>
<organism evidence="2 3">
    <name type="scientific">Fibrivirga algicola</name>
    <dbReference type="NCBI Taxonomy" id="2950420"/>
    <lineage>
        <taxon>Bacteria</taxon>
        <taxon>Pseudomonadati</taxon>
        <taxon>Bacteroidota</taxon>
        <taxon>Cytophagia</taxon>
        <taxon>Cytophagales</taxon>
        <taxon>Spirosomataceae</taxon>
        <taxon>Fibrivirga</taxon>
    </lineage>
</organism>
<comment type="caution">
    <text evidence="2">The sequence shown here is derived from an EMBL/GenBank/DDBJ whole genome shotgun (WGS) entry which is preliminary data.</text>
</comment>
<protein>
    <recommendedName>
        <fullName evidence="4">Outer membrane protein beta-barrel domain-containing protein</fullName>
    </recommendedName>
</protein>
<evidence type="ECO:0000313" key="3">
    <source>
        <dbReference type="Proteomes" id="UP000606008"/>
    </source>
</evidence>
<evidence type="ECO:0000256" key="1">
    <source>
        <dbReference type="SAM" id="SignalP"/>
    </source>
</evidence>
<keyword evidence="3" id="KW-1185">Reference proteome</keyword>
<gene>
    <name evidence="2" type="ORF">F7231_04780</name>
</gene>
<proteinExistence type="predicted"/>
<feature type="signal peptide" evidence="1">
    <location>
        <begin position="1"/>
        <end position="19"/>
    </location>
</feature>
<evidence type="ECO:0000313" key="2">
    <source>
        <dbReference type="EMBL" id="NID09476.1"/>
    </source>
</evidence>
<name>A0ABX0QB04_9BACT</name>